<sequence>MFKVFRHYSLARSPYVSSSAQLTSLLRTRRSYFSTSSIAYEELKEISDVSKSPMAAKAKPEEITGNIDLKSFKQLSGVVHDDLIDAIERLKFSKMTPVQEKSIKPILETNRGMVARAKTGTGKTLAFGIPLLHDAIFSDNTPKFNTEVRALIIAPTRDLAHQISAELRKVLLADNPTKYKRSIVSEIQTVVGAERRDLQLRAFQGKNCPSIVVGTPGRLIDILNEPLVAEKFGNLRFKVLDEADRLLDDGFKENLLQMDSTLKDLATGEGFRTILFSATIDKNVLGFAKQVLGNDFVYVNTVDPNEPETHEKISQSLVVSDDMFKCFVAAVHNIATLYMESREKNTPFKPIIFLPTIKSVEFFGQLLEHYLAHCHDVRFCRNSRDKASKRLRLLMLHGSKSQAAREAVVRDFKKYDHSMLVTSNVGARGMDFPNVTNVFQVNLPSEVSDYIHRIGRTARGDSNHGEATLFITEAEEKGLRLFKDRKIKFAKTLTFDDVVENPESTINAVQEISTSHTYGLGDPKTQRAEGIDNKKAVFSTFRGHMGYLQSVASVYRLSNFDLLASLNEFYKGFCASTKRPFLSPESLSKVKLNNREKEELYESPRSSTRSYGDNNSGRYERSNRFERSDRFDKSDRYDRSNRSDRSDKFERSNKFNRSDRFEKPGNYERSDRFKSRDRKSREGFDYLRDSGSEKSGKRNNNRNSRNSKNDDFDFFS</sequence>
<evidence type="ECO:0000313" key="12">
    <source>
        <dbReference type="Proteomes" id="UP001360560"/>
    </source>
</evidence>
<gene>
    <name evidence="11" type="ORF">DASC09_037390</name>
</gene>
<comment type="similarity">
    <text evidence="6">Belongs to the DEAD box helicase family.</text>
</comment>
<evidence type="ECO:0000256" key="3">
    <source>
        <dbReference type="ARBA" id="ARBA00022806"/>
    </source>
</evidence>
<keyword evidence="4 6" id="KW-0067">ATP-binding</keyword>
<dbReference type="GO" id="GO:0003723">
    <property type="term" value="F:RNA binding"/>
    <property type="evidence" value="ECO:0007669"/>
    <property type="project" value="UniProtKB-UniRule"/>
</dbReference>
<dbReference type="Pfam" id="PF00270">
    <property type="entry name" value="DEAD"/>
    <property type="match status" value="1"/>
</dbReference>
<evidence type="ECO:0000259" key="9">
    <source>
        <dbReference type="PROSITE" id="PS51192"/>
    </source>
</evidence>
<evidence type="ECO:0000256" key="8">
    <source>
        <dbReference type="SAM" id="MobiDB-lite"/>
    </source>
</evidence>
<dbReference type="Proteomes" id="UP001360560">
    <property type="component" value="Unassembled WGS sequence"/>
</dbReference>
<dbReference type="SUPFAM" id="SSF52540">
    <property type="entry name" value="P-loop containing nucleoside triphosphate hydrolases"/>
    <property type="match status" value="1"/>
</dbReference>
<evidence type="ECO:0000256" key="1">
    <source>
        <dbReference type="ARBA" id="ARBA00022741"/>
    </source>
</evidence>
<dbReference type="InterPro" id="IPR001650">
    <property type="entry name" value="Helicase_C-like"/>
</dbReference>
<feature type="domain" description="Helicase C-terminal" evidence="10">
    <location>
        <begin position="333"/>
        <end position="506"/>
    </location>
</feature>
<comment type="catalytic activity">
    <reaction evidence="7">
        <text>ATP + H2O = ADP + phosphate + H(+)</text>
        <dbReference type="Rhea" id="RHEA:13065"/>
        <dbReference type="ChEBI" id="CHEBI:15377"/>
        <dbReference type="ChEBI" id="CHEBI:15378"/>
        <dbReference type="ChEBI" id="CHEBI:30616"/>
        <dbReference type="ChEBI" id="CHEBI:43474"/>
        <dbReference type="ChEBI" id="CHEBI:456216"/>
        <dbReference type="EC" id="3.6.4.13"/>
    </reaction>
</comment>
<dbReference type="GO" id="GO:0016787">
    <property type="term" value="F:hydrolase activity"/>
    <property type="evidence" value="ECO:0007669"/>
    <property type="project" value="UniProtKB-KW"/>
</dbReference>
<dbReference type="InterPro" id="IPR014001">
    <property type="entry name" value="Helicase_ATP-bd"/>
</dbReference>
<dbReference type="GO" id="GO:0003724">
    <property type="term" value="F:RNA helicase activity"/>
    <property type="evidence" value="ECO:0007669"/>
    <property type="project" value="UniProtKB-EC"/>
</dbReference>
<feature type="domain" description="Helicase ATP-binding" evidence="9">
    <location>
        <begin position="104"/>
        <end position="298"/>
    </location>
</feature>
<dbReference type="GeneID" id="90074389"/>
<accession>A0AAV5QNU0</accession>
<dbReference type="PROSITE" id="PS51194">
    <property type="entry name" value="HELICASE_CTER"/>
    <property type="match status" value="1"/>
</dbReference>
<feature type="compositionally biased region" description="Polar residues" evidence="8">
    <location>
        <begin position="604"/>
        <end position="617"/>
    </location>
</feature>
<dbReference type="EMBL" id="BTFZ01000011">
    <property type="protein sequence ID" value="GMM36414.1"/>
    <property type="molecule type" value="Genomic_DNA"/>
</dbReference>
<organism evidence="11 12">
    <name type="scientific">Saccharomycopsis crataegensis</name>
    <dbReference type="NCBI Taxonomy" id="43959"/>
    <lineage>
        <taxon>Eukaryota</taxon>
        <taxon>Fungi</taxon>
        <taxon>Dikarya</taxon>
        <taxon>Ascomycota</taxon>
        <taxon>Saccharomycotina</taxon>
        <taxon>Saccharomycetes</taxon>
        <taxon>Saccharomycopsidaceae</taxon>
        <taxon>Saccharomycopsis</taxon>
    </lineage>
</organism>
<dbReference type="InterPro" id="IPR027417">
    <property type="entry name" value="P-loop_NTPase"/>
</dbReference>
<name>A0AAV5QNU0_9ASCO</name>
<evidence type="ECO:0000256" key="6">
    <source>
        <dbReference type="RuleBase" id="RU000492"/>
    </source>
</evidence>
<dbReference type="SMART" id="SM00487">
    <property type="entry name" value="DEXDc"/>
    <property type="match status" value="1"/>
</dbReference>
<evidence type="ECO:0000259" key="10">
    <source>
        <dbReference type="PROSITE" id="PS51194"/>
    </source>
</evidence>
<dbReference type="Gene3D" id="3.40.50.300">
    <property type="entry name" value="P-loop containing nucleotide triphosphate hydrolases"/>
    <property type="match status" value="2"/>
</dbReference>
<dbReference type="AlphaFoldDB" id="A0AAV5QNU0"/>
<feature type="compositionally biased region" description="Basic and acidic residues" evidence="8">
    <location>
        <begin position="707"/>
        <end position="716"/>
    </location>
</feature>
<comment type="caution">
    <text evidence="11">The sequence shown here is derived from an EMBL/GenBank/DDBJ whole genome shotgun (WGS) entry which is preliminary data.</text>
</comment>
<reference evidence="11 12" key="1">
    <citation type="journal article" date="2023" name="Elife">
        <title>Identification of key yeast species and microbe-microbe interactions impacting larval growth of Drosophila in the wild.</title>
        <authorList>
            <person name="Mure A."/>
            <person name="Sugiura Y."/>
            <person name="Maeda R."/>
            <person name="Honda K."/>
            <person name="Sakurai N."/>
            <person name="Takahashi Y."/>
            <person name="Watada M."/>
            <person name="Katoh T."/>
            <person name="Gotoh A."/>
            <person name="Gotoh Y."/>
            <person name="Taniguchi I."/>
            <person name="Nakamura K."/>
            <person name="Hayashi T."/>
            <person name="Katayama T."/>
            <person name="Uemura T."/>
            <person name="Hattori Y."/>
        </authorList>
    </citation>
    <scope>NUCLEOTIDE SEQUENCE [LARGE SCALE GENOMIC DNA]</scope>
    <source>
        <strain evidence="11 12">SC-9</strain>
    </source>
</reference>
<protein>
    <recommendedName>
        <fullName evidence="7">ATP-dependent RNA helicase</fullName>
        <ecNumber evidence="7">3.6.4.13</ecNumber>
    </recommendedName>
</protein>
<dbReference type="PROSITE" id="PS00039">
    <property type="entry name" value="DEAD_ATP_HELICASE"/>
    <property type="match status" value="1"/>
</dbReference>
<comment type="function">
    <text evidence="7">RNA helicase.</text>
</comment>
<keyword evidence="1 6" id="KW-0547">Nucleotide-binding</keyword>
<feature type="region of interest" description="Disordered" evidence="8">
    <location>
        <begin position="595"/>
        <end position="716"/>
    </location>
</feature>
<proteinExistence type="inferred from homology"/>
<dbReference type="EC" id="3.6.4.13" evidence="7"/>
<dbReference type="InterPro" id="IPR011545">
    <property type="entry name" value="DEAD/DEAH_box_helicase_dom"/>
</dbReference>
<dbReference type="RefSeq" id="XP_064853410.1">
    <property type="nucleotide sequence ID" value="XM_064997338.1"/>
</dbReference>
<keyword evidence="3 6" id="KW-0347">Helicase</keyword>
<evidence type="ECO:0000313" key="11">
    <source>
        <dbReference type="EMBL" id="GMM36414.1"/>
    </source>
</evidence>
<comment type="domain">
    <text evidence="7">The Q motif is unique to and characteristic of the DEAD box family of RNA helicases and controls ATP binding and hydrolysis.</text>
</comment>
<evidence type="ECO:0000256" key="7">
    <source>
        <dbReference type="RuleBase" id="RU365068"/>
    </source>
</evidence>
<keyword evidence="2 6" id="KW-0378">Hydrolase</keyword>
<dbReference type="PROSITE" id="PS51192">
    <property type="entry name" value="HELICASE_ATP_BIND_1"/>
    <property type="match status" value="1"/>
</dbReference>
<dbReference type="InterPro" id="IPR000629">
    <property type="entry name" value="RNA-helicase_DEAD-box_CS"/>
</dbReference>
<dbReference type="Pfam" id="PF00271">
    <property type="entry name" value="Helicase_C"/>
    <property type="match status" value="1"/>
</dbReference>
<dbReference type="PANTHER" id="PTHR24031">
    <property type="entry name" value="RNA HELICASE"/>
    <property type="match status" value="1"/>
</dbReference>
<feature type="compositionally biased region" description="Basic and acidic residues" evidence="8">
    <location>
        <begin position="618"/>
        <end position="696"/>
    </location>
</feature>
<evidence type="ECO:0000256" key="4">
    <source>
        <dbReference type="ARBA" id="ARBA00022840"/>
    </source>
</evidence>
<keyword evidence="5 7" id="KW-0694">RNA-binding</keyword>
<keyword evidence="12" id="KW-1185">Reference proteome</keyword>
<evidence type="ECO:0000256" key="5">
    <source>
        <dbReference type="ARBA" id="ARBA00022884"/>
    </source>
</evidence>
<dbReference type="GO" id="GO:0070013">
    <property type="term" value="C:intracellular organelle lumen"/>
    <property type="evidence" value="ECO:0007669"/>
    <property type="project" value="UniProtKB-ARBA"/>
</dbReference>
<dbReference type="SMART" id="SM00490">
    <property type="entry name" value="HELICc"/>
    <property type="match status" value="1"/>
</dbReference>
<dbReference type="CDD" id="cd18787">
    <property type="entry name" value="SF2_C_DEAD"/>
    <property type="match status" value="1"/>
</dbReference>
<evidence type="ECO:0000256" key="2">
    <source>
        <dbReference type="ARBA" id="ARBA00022801"/>
    </source>
</evidence>
<dbReference type="GO" id="GO:0005524">
    <property type="term" value="F:ATP binding"/>
    <property type="evidence" value="ECO:0007669"/>
    <property type="project" value="UniProtKB-UniRule"/>
</dbReference>